<dbReference type="EMBL" id="QPGB01000001">
    <property type="protein sequence ID" value="RCS59655.1"/>
    <property type="molecule type" value="Genomic_DNA"/>
</dbReference>
<comment type="caution">
    <text evidence="3">The sequence shown here is derived from an EMBL/GenBank/DDBJ whole genome shotgun (WGS) entry which is preliminary data.</text>
</comment>
<name>A0A368L7L3_9BURK</name>
<dbReference type="Gene3D" id="3.30.530.20">
    <property type="match status" value="1"/>
</dbReference>
<feature type="domain" description="Coenzyme Q-binding protein COQ10 START" evidence="2">
    <location>
        <begin position="10"/>
        <end position="134"/>
    </location>
</feature>
<dbReference type="Proteomes" id="UP000252357">
    <property type="component" value="Unassembled WGS sequence"/>
</dbReference>
<dbReference type="GO" id="GO:0048039">
    <property type="term" value="F:ubiquinone binding"/>
    <property type="evidence" value="ECO:0007669"/>
    <property type="project" value="InterPro"/>
</dbReference>
<evidence type="ECO:0000313" key="3">
    <source>
        <dbReference type="EMBL" id="RCS59655.1"/>
    </source>
</evidence>
<dbReference type="Pfam" id="PF03364">
    <property type="entry name" value="Polyketide_cyc"/>
    <property type="match status" value="1"/>
</dbReference>
<protein>
    <submittedName>
        <fullName evidence="3">Type II toxin-antitoxin system RatA family toxin</fullName>
    </submittedName>
</protein>
<keyword evidence="4" id="KW-1185">Reference proteome</keyword>
<dbReference type="GO" id="GO:0045333">
    <property type="term" value="P:cellular respiration"/>
    <property type="evidence" value="ECO:0007669"/>
    <property type="project" value="InterPro"/>
</dbReference>
<dbReference type="InterPro" id="IPR005031">
    <property type="entry name" value="COQ10_START"/>
</dbReference>
<reference evidence="3 4" key="1">
    <citation type="journal article" date="2018" name="Int. J. Syst. Evol. Microbiol.">
        <title>Parvibium lacunae gen. nov., sp. nov., a new member of the family Alcaligenaceae isolated from a freshwater pond.</title>
        <authorList>
            <person name="Chen W.M."/>
            <person name="Xie P.B."/>
            <person name="Hsu M.Y."/>
            <person name="Sheu S.Y."/>
        </authorList>
    </citation>
    <scope>NUCLEOTIDE SEQUENCE [LARGE SCALE GENOMIC DNA]</scope>
    <source>
        <strain evidence="3 4">KMB9</strain>
    </source>
</reference>
<evidence type="ECO:0000313" key="4">
    <source>
        <dbReference type="Proteomes" id="UP000252357"/>
    </source>
</evidence>
<organism evidence="3 4">
    <name type="scientific">Parvibium lacunae</name>
    <dbReference type="NCBI Taxonomy" id="1888893"/>
    <lineage>
        <taxon>Bacteria</taxon>
        <taxon>Pseudomonadati</taxon>
        <taxon>Pseudomonadota</taxon>
        <taxon>Betaproteobacteria</taxon>
        <taxon>Burkholderiales</taxon>
        <taxon>Alcaligenaceae</taxon>
        <taxon>Parvibium</taxon>
    </lineage>
</organism>
<dbReference type="InterPro" id="IPR044996">
    <property type="entry name" value="COQ10-like"/>
</dbReference>
<evidence type="ECO:0000259" key="2">
    <source>
        <dbReference type="Pfam" id="PF03364"/>
    </source>
</evidence>
<dbReference type="CDD" id="cd07813">
    <property type="entry name" value="COQ10p_like"/>
    <property type="match status" value="1"/>
</dbReference>
<dbReference type="PANTHER" id="PTHR12901">
    <property type="entry name" value="SPERM PROTEIN HOMOLOG"/>
    <property type="match status" value="1"/>
</dbReference>
<comment type="similarity">
    <text evidence="1">Belongs to the ribosome association toxin RatA family.</text>
</comment>
<sequence length="143" mass="16521">MAKIHKTVLVPYAAEKMFSLVEQVEHYPEFLPWCAGVDLIEREPLRQVATLKIAFKGIRQSFTTENRHDPPHTMSMQLREGPFRQLHGGWRFTPLTSDACKVEFELEYHFASSLLEKVIGPVFSMITSTFVDCFVKRAEQIYA</sequence>
<dbReference type="PANTHER" id="PTHR12901:SF10">
    <property type="entry name" value="COENZYME Q-BINDING PROTEIN COQ10, MITOCHONDRIAL"/>
    <property type="match status" value="1"/>
</dbReference>
<dbReference type="InterPro" id="IPR023393">
    <property type="entry name" value="START-like_dom_sf"/>
</dbReference>
<dbReference type="AlphaFoldDB" id="A0A368L7L3"/>
<dbReference type="SUPFAM" id="SSF55961">
    <property type="entry name" value="Bet v1-like"/>
    <property type="match status" value="1"/>
</dbReference>
<dbReference type="OrthoDB" id="9804759at2"/>
<gene>
    <name evidence="3" type="ORF">DU000_02800</name>
</gene>
<accession>A0A368L7L3</accession>
<proteinExistence type="inferred from homology"/>
<evidence type="ECO:0000256" key="1">
    <source>
        <dbReference type="ARBA" id="ARBA00008918"/>
    </source>
</evidence>
<dbReference type="RefSeq" id="WP_114401804.1">
    <property type="nucleotide sequence ID" value="NZ_QPGB01000001.1"/>
</dbReference>